<dbReference type="EMBL" id="LSGP01000001">
    <property type="protein sequence ID" value="KYZ77969.1"/>
    <property type="molecule type" value="Genomic_DNA"/>
</dbReference>
<accession>A0A154BVK8</accession>
<dbReference type="STRING" id="1794912.AXX12_00025"/>
<dbReference type="PANTHER" id="PTHR30160:SF1">
    <property type="entry name" value="LIPOPOLYSACCHARIDE 1,2-N-ACETYLGLUCOSAMINETRANSFERASE-RELATED"/>
    <property type="match status" value="1"/>
</dbReference>
<dbReference type="InterPro" id="IPR002201">
    <property type="entry name" value="Glyco_trans_9"/>
</dbReference>
<dbReference type="InterPro" id="IPR051199">
    <property type="entry name" value="LPS_LOS_Heptosyltrfase"/>
</dbReference>
<evidence type="ECO:0000256" key="1">
    <source>
        <dbReference type="ARBA" id="ARBA00022676"/>
    </source>
</evidence>
<dbReference type="Gene3D" id="3.40.50.2000">
    <property type="entry name" value="Glycogen Phosphorylase B"/>
    <property type="match status" value="2"/>
</dbReference>
<dbReference type="GO" id="GO:0008713">
    <property type="term" value="F:ADP-heptose-lipopolysaccharide heptosyltransferase activity"/>
    <property type="evidence" value="ECO:0007669"/>
    <property type="project" value="TreeGrafter"/>
</dbReference>
<dbReference type="PANTHER" id="PTHR30160">
    <property type="entry name" value="TETRAACYLDISACCHARIDE 4'-KINASE-RELATED"/>
    <property type="match status" value="1"/>
</dbReference>
<sequence>MSREILIIRLSSIGDVIHCTPVAEALKAAWPDCKITWLVGEVCADLIKYNPYIDEIMVWSRERFDKHLRSYEFNQSFTLWRDLQKQLATKVFYAALDIHGLFLTGMIARQVKTSRRIGMRDAKELNPLFMTDTADPIGKHIAERYLGVLTSLGISPDNREMTLIVPEEAKQFAQNYLRKEIVLPQDKLAVLVPGTTWSTKNWPPEFFAATAKRLNKDFKILLCGGKNECLMGKEITAKAGVPIINTIGQTSLLEMAALLERATVVVAGDTGPLYMAAALKVPTVAIFGPTNPATYALPGKQNVAICNQHSCSFCHKTKCPNGNAVCMRSVLPAQVVEGVYHVLAHIP</sequence>
<dbReference type="Proteomes" id="UP000076268">
    <property type="component" value="Unassembled WGS sequence"/>
</dbReference>
<dbReference type="CDD" id="cd03789">
    <property type="entry name" value="GT9_LPS_heptosyltransferase"/>
    <property type="match status" value="1"/>
</dbReference>
<dbReference type="Pfam" id="PF01075">
    <property type="entry name" value="Glyco_transf_9"/>
    <property type="match status" value="1"/>
</dbReference>
<dbReference type="OrthoDB" id="9797795at2"/>
<protein>
    <submittedName>
        <fullName evidence="3">Glycosyl transferase family 9</fullName>
    </submittedName>
</protein>
<proteinExistence type="predicted"/>
<organism evidence="3 4">
    <name type="scientific">Anaerosporomusa subterranea</name>
    <dbReference type="NCBI Taxonomy" id="1794912"/>
    <lineage>
        <taxon>Bacteria</taxon>
        <taxon>Bacillati</taxon>
        <taxon>Bacillota</taxon>
        <taxon>Negativicutes</taxon>
        <taxon>Acetonemataceae</taxon>
        <taxon>Anaerosporomusa</taxon>
    </lineage>
</organism>
<reference evidence="3 4" key="1">
    <citation type="submission" date="2016-02" db="EMBL/GenBank/DDBJ databases">
        <title>Anaerosporomusa subterraneum gen. nov., sp. nov., a spore-forming obligate anaerobe isolated from saprolite.</title>
        <authorList>
            <person name="Choi J.K."/>
            <person name="Shah M."/>
            <person name="Yee N."/>
        </authorList>
    </citation>
    <scope>NUCLEOTIDE SEQUENCE [LARGE SCALE GENOMIC DNA]</scope>
    <source>
        <strain evidence="3 4">RU4</strain>
    </source>
</reference>
<evidence type="ECO:0000313" key="4">
    <source>
        <dbReference type="Proteomes" id="UP000076268"/>
    </source>
</evidence>
<evidence type="ECO:0000313" key="3">
    <source>
        <dbReference type="EMBL" id="KYZ77969.1"/>
    </source>
</evidence>
<comment type="caution">
    <text evidence="3">The sequence shown here is derived from an EMBL/GenBank/DDBJ whole genome shotgun (WGS) entry which is preliminary data.</text>
</comment>
<keyword evidence="2 3" id="KW-0808">Transferase</keyword>
<keyword evidence="1" id="KW-0328">Glycosyltransferase</keyword>
<gene>
    <name evidence="3" type="ORF">AXX12_00025</name>
</gene>
<evidence type="ECO:0000256" key="2">
    <source>
        <dbReference type="ARBA" id="ARBA00022679"/>
    </source>
</evidence>
<dbReference type="RefSeq" id="WP_066236522.1">
    <property type="nucleotide sequence ID" value="NZ_LSGP01000001.1"/>
</dbReference>
<dbReference type="GO" id="GO:0005829">
    <property type="term" value="C:cytosol"/>
    <property type="evidence" value="ECO:0007669"/>
    <property type="project" value="TreeGrafter"/>
</dbReference>
<dbReference type="SUPFAM" id="SSF53756">
    <property type="entry name" value="UDP-Glycosyltransferase/glycogen phosphorylase"/>
    <property type="match status" value="1"/>
</dbReference>
<dbReference type="AlphaFoldDB" id="A0A154BVK8"/>
<dbReference type="GO" id="GO:0009244">
    <property type="term" value="P:lipopolysaccharide core region biosynthetic process"/>
    <property type="evidence" value="ECO:0007669"/>
    <property type="project" value="TreeGrafter"/>
</dbReference>
<name>A0A154BVK8_ANASB</name>
<keyword evidence="4" id="KW-1185">Reference proteome</keyword>